<accession>A0A0P9JBW2</accession>
<reference evidence="1 2" key="1">
    <citation type="submission" date="2015-09" db="EMBL/GenBank/DDBJ databases">
        <title>Genome announcement of multiple Pseudomonas syringae strains.</title>
        <authorList>
            <person name="Thakur S."/>
            <person name="Wang P.W."/>
            <person name="Gong Y."/>
            <person name="Weir B.S."/>
            <person name="Guttman D.S."/>
        </authorList>
    </citation>
    <scope>NUCLEOTIDE SEQUENCE [LARGE SCALE GENOMIC DNA]</scope>
    <source>
        <strain evidence="1 2">ICMP2802</strain>
    </source>
</reference>
<evidence type="ECO:0000313" key="2">
    <source>
        <dbReference type="Proteomes" id="UP000050297"/>
    </source>
</evidence>
<evidence type="ECO:0000313" key="1">
    <source>
        <dbReference type="EMBL" id="KPW21752.1"/>
    </source>
</evidence>
<proteinExistence type="predicted"/>
<sequence>MLTTASANRGGRRLAIIWKPSMKLLIPGAVALVLLSGLAVAAPAAPVSASPMHDQYLPPDDLSLRDGVPEQQQLMRVTEYTIVAGNQRQSSQQPIPVTSPLSLRLKGKSLNKGASISQVLVHFDGGDSKSLKKPTYDEPSRTLTLYYPLSQYRVLVDLLRNEKVYCQFLSYANGHIWADLHTTSARAR</sequence>
<dbReference type="AlphaFoldDB" id="A0A0P9JBW2"/>
<comment type="caution">
    <text evidence="1">The sequence shown here is derived from an EMBL/GenBank/DDBJ whole genome shotgun (WGS) entry which is preliminary data.</text>
</comment>
<protein>
    <submittedName>
        <fullName evidence="1">Uncharacterized protein</fullName>
    </submittedName>
</protein>
<name>A0A0P9JBW2_PSESX</name>
<organism evidence="1 2">
    <name type="scientific">Pseudomonas syringae pv. aceris</name>
    <dbReference type="NCBI Taxonomy" id="199198"/>
    <lineage>
        <taxon>Bacteria</taxon>
        <taxon>Pseudomonadati</taxon>
        <taxon>Pseudomonadota</taxon>
        <taxon>Gammaproteobacteria</taxon>
        <taxon>Pseudomonadales</taxon>
        <taxon>Pseudomonadaceae</taxon>
        <taxon>Pseudomonas</taxon>
        <taxon>Pseudomonas syringae</taxon>
    </lineage>
</organism>
<dbReference type="PATRIC" id="fig|199198.5.peg.1581"/>
<gene>
    <name evidence="1" type="ORF">ALO91_04760</name>
</gene>
<dbReference type="Proteomes" id="UP000050297">
    <property type="component" value="Unassembled WGS sequence"/>
</dbReference>
<dbReference type="EMBL" id="LJPM01000213">
    <property type="protein sequence ID" value="KPW21752.1"/>
    <property type="molecule type" value="Genomic_DNA"/>
</dbReference>